<accession>A0A849SM90</accession>
<comment type="caution">
    <text evidence="2">The sequence shown here is derived from an EMBL/GenBank/DDBJ whole genome shotgun (WGS) entry which is preliminary data.</text>
</comment>
<dbReference type="Proteomes" id="UP000580839">
    <property type="component" value="Unassembled WGS sequence"/>
</dbReference>
<evidence type="ECO:0000259" key="1">
    <source>
        <dbReference type="Pfam" id="PF13020"/>
    </source>
</evidence>
<protein>
    <submittedName>
        <fullName evidence="2">DUF3883 domain-containing protein</fullName>
    </submittedName>
</protein>
<reference evidence="2 3" key="1">
    <citation type="submission" date="2020-04" db="EMBL/GenBank/DDBJ databases">
        <title>Metagenomic profiling of ammonia- and methane-oxidizing microorganisms in a Dutch drinking water treatment plant.</title>
        <authorList>
            <person name="Poghosyan L."/>
            <person name="Leucker S."/>
        </authorList>
    </citation>
    <scope>NUCLEOTIDE SEQUENCE [LARGE SCALE GENOMIC DNA]</scope>
    <source>
        <strain evidence="2">S-RSF-IL-03</strain>
    </source>
</reference>
<gene>
    <name evidence="2" type="ORF">HOP12_12080</name>
</gene>
<feature type="domain" description="Protein NO VEIN C-terminal" evidence="1">
    <location>
        <begin position="171"/>
        <end position="268"/>
    </location>
</feature>
<evidence type="ECO:0000313" key="3">
    <source>
        <dbReference type="Proteomes" id="UP000580839"/>
    </source>
</evidence>
<dbReference type="AlphaFoldDB" id="A0A849SM90"/>
<dbReference type="EMBL" id="JABFRW010000153">
    <property type="protein sequence ID" value="NOT34893.1"/>
    <property type="molecule type" value="Genomic_DNA"/>
</dbReference>
<dbReference type="InterPro" id="IPR024975">
    <property type="entry name" value="NOV_C"/>
</dbReference>
<sequence>MSSEAQPAGVPWSPEENVLIVEDYFSMLVVELEGSPYVKRRHNEELRKLLRNRNSSSVERKHMNISAILEQLGLPFLEGYKPYRNFQQSLVPVVQVFLAAHPEFFALVEGVQSRLPAREAGPNAHELREVRPPKGRLDVQYSSDGKPPVIRTLVTDYLEIERRNRELGQLGEEYVLEYERLRLRLAGRDVLAREVVHVSKVEGDHVGYDVRSFDPKTSEPVSIEVKTTNFNARRPFIISQHEVEVSRAEGARYRLYRVFKFSQDPQFFSLLGPVENSVRLEPLNYRGSI</sequence>
<proteinExistence type="predicted"/>
<name>A0A849SM90_UNCEI</name>
<dbReference type="Pfam" id="PF13020">
    <property type="entry name" value="NOV_C"/>
    <property type="match status" value="1"/>
</dbReference>
<evidence type="ECO:0000313" key="2">
    <source>
        <dbReference type="EMBL" id="NOT34893.1"/>
    </source>
</evidence>
<organism evidence="2 3">
    <name type="scientific">Eiseniibacteriota bacterium</name>
    <dbReference type="NCBI Taxonomy" id="2212470"/>
    <lineage>
        <taxon>Bacteria</taxon>
        <taxon>Candidatus Eiseniibacteriota</taxon>
    </lineage>
</organism>